<proteinExistence type="predicted"/>
<evidence type="ECO:0000313" key="3">
    <source>
        <dbReference type="Proteomes" id="UP000242469"/>
    </source>
</evidence>
<gene>
    <name evidence="2" type="ORF">SAMN02745729_1192</name>
</gene>
<dbReference type="AlphaFoldDB" id="A0A1H4GPR4"/>
<sequence>MSNISIGSYSNTVTSNQNSSKQNRDRQEDFSSILNDAVNSTSSRVAEVTISDEAKQAASNEFPGWVQEVINRLSNNPDQKEAMDDVKMMATIPGGPLVSIPENFGGTPHYLATGQPVTKESEARFNALAQSITEKTTQIFNSESAKGSSAADIFKKIHEYMATQPEDYLQVLNWYRSSYKY</sequence>
<keyword evidence="3" id="KW-1185">Reference proteome</keyword>
<dbReference type="Proteomes" id="UP000242469">
    <property type="component" value="Unassembled WGS sequence"/>
</dbReference>
<dbReference type="RefSeq" id="WP_091827735.1">
    <property type="nucleotide sequence ID" value="NZ_FNRJ01000019.1"/>
</dbReference>
<dbReference type="STRING" id="1122198.SAMN02745729_1192"/>
<dbReference type="EMBL" id="FNRJ01000019">
    <property type="protein sequence ID" value="SEB11573.1"/>
    <property type="molecule type" value="Genomic_DNA"/>
</dbReference>
<feature type="compositionally biased region" description="Polar residues" evidence="1">
    <location>
        <begin position="1"/>
        <end position="21"/>
    </location>
</feature>
<feature type="region of interest" description="Disordered" evidence="1">
    <location>
        <begin position="1"/>
        <end position="29"/>
    </location>
</feature>
<name>A0A1H4GPR4_9GAMM</name>
<reference evidence="3" key="1">
    <citation type="submission" date="2016-10" db="EMBL/GenBank/DDBJ databases">
        <authorList>
            <person name="Varghese N."/>
            <person name="Submissions S."/>
        </authorList>
    </citation>
    <scope>NUCLEOTIDE SEQUENCE [LARGE SCALE GENOMIC DNA]</scope>
    <source>
        <strain evidence="3">DSM 11526</strain>
    </source>
</reference>
<protein>
    <submittedName>
        <fullName evidence="2">Uncharacterized protein</fullName>
    </submittedName>
</protein>
<accession>A0A1H4GPR4</accession>
<evidence type="ECO:0000313" key="2">
    <source>
        <dbReference type="EMBL" id="SEB11573.1"/>
    </source>
</evidence>
<dbReference type="OrthoDB" id="7067206at2"/>
<evidence type="ECO:0000256" key="1">
    <source>
        <dbReference type="SAM" id="MobiDB-lite"/>
    </source>
</evidence>
<organism evidence="2 3">
    <name type="scientific">Marinobacterium iners DSM 11526</name>
    <dbReference type="NCBI Taxonomy" id="1122198"/>
    <lineage>
        <taxon>Bacteria</taxon>
        <taxon>Pseudomonadati</taxon>
        <taxon>Pseudomonadota</taxon>
        <taxon>Gammaproteobacteria</taxon>
        <taxon>Oceanospirillales</taxon>
        <taxon>Oceanospirillaceae</taxon>
        <taxon>Marinobacterium</taxon>
    </lineage>
</organism>